<proteinExistence type="predicted"/>
<accession>A0ACC3CVA4</accession>
<feature type="non-terminal residue" evidence="1">
    <location>
        <position position="1"/>
    </location>
</feature>
<evidence type="ECO:0000313" key="1">
    <source>
        <dbReference type="EMBL" id="KAK3045083.1"/>
    </source>
</evidence>
<comment type="caution">
    <text evidence="1">The sequence shown here is derived from an EMBL/GenBank/DDBJ whole genome shotgun (WGS) entry which is preliminary data.</text>
</comment>
<organism evidence="1 2">
    <name type="scientific">Coniosporium uncinatum</name>
    <dbReference type="NCBI Taxonomy" id="93489"/>
    <lineage>
        <taxon>Eukaryota</taxon>
        <taxon>Fungi</taxon>
        <taxon>Dikarya</taxon>
        <taxon>Ascomycota</taxon>
        <taxon>Pezizomycotina</taxon>
        <taxon>Dothideomycetes</taxon>
        <taxon>Dothideomycetes incertae sedis</taxon>
        <taxon>Coniosporium</taxon>
    </lineage>
</organism>
<name>A0ACC3CVA4_9PEZI</name>
<dbReference type="EMBL" id="JAWDJW010011050">
    <property type="protein sequence ID" value="KAK3045083.1"/>
    <property type="molecule type" value="Genomic_DNA"/>
</dbReference>
<protein>
    <submittedName>
        <fullName evidence="1">Uncharacterized protein</fullName>
    </submittedName>
</protein>
<evidence type="ECO:0000313" key="2">
    <source>
        <dbReference type="Proteomes" id="UP001186974"/>
    </source>
</evidence>
<dbReference type="Proteomes" id="UP001186974">
    <property type="component" value="Unassembled WGS sequence"/>
</dbReference>
<reference evidence="1" key="1">
    <citation type="submission" date="2024-09" db="EMBL/GenBank/DDBJ databases">
        <title>Black Yeasts Isolated from many extreme environments.</title>
        <authorList>
            <person name="Coleine C."/>
            <person name="Stajich J.E."/>
            <person name="Selbmann L."/>
        </authorList>
    </citation>
    <scope>NUCLEOTIDE SEQUENCE</scope>
    <source>
        <strain evidence="1">CCFEE 5737</strain>
    </source>
</reference>
<keyword evidence="2" id="KW-1185">Reference proteome</keyword>
<sequence>DLEEDLEFLKESSPPRTAPTPRKGARQSALDKLKQRRNGTKGSEVPSTQKRNKRALYDSDDDIPNEEDAPIGSPVSDLSDPSGDEDEEDDDELQELSQDPFPKAKARREHAADMFYEDEHDASFIASDDEADNTLGAPDTALPLQFSNFSRMKASDLFKYVVEWLVQKKLNPAFQMKDEVYDIAFKKLNDEVRGLAGSKFTSSAWTQDFTRSLQGRPGVSVLQTGADGYKHCEACNRKGHPATFEARFFGRPYHPDTLEEVEAEEDSDGEAIVGGPTYDHLDREIPPEDRTYNLGRTCMANAQTAHALAHWRMHLYEYVVDFLRKEGHLTAEKIVGRDDWSTKRKEKYANEVVDEMEEKGEVRRLYRVYKAEIEVARQGGGSGGQG</sequence>
<feature type="non-terminal residue" evidence="1">
    <location>
        <position position="386"/>
    </location>
</feature>
<gene>
    <name evidence="1" type="ORF">LTS18_014619</name>
</gene>